<organism evidence="2 3">
    <name type="scientific">Marmota monax</name>
    <name type="common">Woodchuck</name>
    <dbReference type="NCBI Taxonomy" id="9995"/>
    <lineage>
        <taxon>Eukaryota</taxon>
        <taxon>Metazoa</taxon>
        <taxon>Chordata</taxon>
        <taxon>Craniata</taxon>
        <taxon>Vertebrata</taxon>
        <taxon>Euteleostomi</taxon>
        <taxon>Mammalia</taxon>
        <taxon>Eutheria</taxon>
        <taxon>Euarchontoglires</taxon>
        <taxon>Glires</taxon>
        <taxon>Rodentia</taxon>
        <taxon>Sciuromorpha</taxon>
        <taxon>Sciuridae</taxon>
        <taxon>Xerinae</taxon>
        <taxon>Marmotini</taxon>
        <taxon>Marmota</taxon>
    </lineage>
</organism>
<dbReference type="AlphaFoldDB" id="A0A5E4BQJ5"/>
<evidence type="ECO:0000313" key="2">
    <source>
        <dbReference type="EMBL" id="VTJ71898.1"/>
    </source>
</evidence>
<name>A0A5E4BQJ5_MARMO</name>
<gene>
    <name evidence="2" type="ORF">MONAX_5E021678</name>
</gene>
<comment type="caution">
    <text evidence="2">The sequence shown here is derived from an EMBL/GenBank/DDBJ whole genome shotgun (WGS) entry which is preliminary data.</text>
</comment>
<dbReference type="InterPro" id="IPR035940">
    <property type="entry name" value="CAP_sf"/>
</dbReference>
<evidence type="ECO:0000313" key="3">
    <source>
        <dbReference type="Proteomes" id="UP000335636"/>
    </source>
</evidence>
<reference evidence="2" key="1">
    <citation type="submission" date="2019-04" db="EMBL/GenBank/DDBJ databases">
        <authorList>
            <person name="Alioto T."/>
            <person name="Alioto T."/>
        </authorList>
    </citation>
    <scope>NUCLEOTIDE SEQUENCE [LARGE SCALE GENOMIC DNA]</scope>
</reference>
<dbReference type="EMBL" id="CABDUW010000597">
    <property type="protein sequence ID" value="VTJ71898.1"/>
    <property type="molecule type" value="Genomic_DNA"/>
</dbReference>
<protein>
    <submittedName>
        <fullName evidence="2">Uncharacterized protein</fullName>
    </submittedName>
</protein>
<evidence type="ECO:0000256" key="1">
    <source>
        <dbReference type="SAM" id="MobiDB-lite"/>
    </source>
</evidence>
<proteinExistence type="predicted"/>
<keyword evidence="3" id="KW-1185">Reference proteome</keyword>
<feature type="region of interest" description="Disordered" evidence="1">
    <location>
        <begin position="25"/>
        <end position="64"/>
    </location>
</feature>
<dbReference type="SUPFAM" id="SSF55797">
    <property type="entry name" value="PR-1-like"/>
    <property type="match status" value="1"/>
</dbReference>
<dbReference type="Proteomes" id="UP000335636">
    <property type="component" value="Unassembled WGS sequence"/>
</dbReference>
<sequence length="95" mass="11159">MNQALTALSTTLMKLQRGIVNEHSKLRKADSPTASNLPKMGWRRRSAENDQWMASPSTNKHSDSEYKRTSYHCRYQDIYLQCGYWKKIGSWKNYL</sequence>
<accession>A0A5E4BQJ5</accession>